<evidence type="ECO:0000256" key="1">
    <source>
        <dbReference type="SAM" id="SignalP"/>
    </source>
</evidence>
<sequence>MTEMTFWRVTLSLVCIVWGYGATANNNYDVHIDKLERVGDTGEYFTYNYTYEKISDMKFSMGAQVQQLKELDDTYTVKALMARADLAEGSEYEVMMDLQKSLCDWMRTIYKAYFYEELAKVSNFPHYDTCPLPVAEYVVENYVLDTEPYSEMMSEGRWKMEMMLMKDGQVCSGMVMMTTVKPKE</sequence>
<dbReference type="KEGG" id="afun:125761456"/>
<accession>A0A182RQ18</accession>
<dbReference type="Pfam" id="PF06477">
    <property type="entry name" value="DUF1091"/>
    <property type="match status" value="1"/>
</dbReference>
<dbReference type="VEuPathDB" id="VectorBase:AFUN2_010485"/>
<dbReference type="GeneID" id="125761456"/>
<reference evidence="2" key="1">
    <citation type="submission" date="2020-05" db="UniProtKB">
        <authorList>
            <consortium name="EnsemblMetazoa"/>
        </authorList>
    </citation>
    <scope>IDENTIFICATION</scope>
    <source>
        <strain evidence="2">FUMOZ</strain>
    </source>
</reference>
<name>A0A182RQ18_ANOFN</name>
<dbReference type="AlphaFoldDB" id="A0A182RQ18"/>
<protein>
    <submittedName>
        <fullName evidence="2">Uncharacterized protein</fullName>
    </submittedName>
</protein>
<dbReference type="VEuPathDB" id="VectorBase:AFUN008351"/>
<keyword evidence="1" id="KW-0732">Signal</keyword>
<dbReference type="OrthoDB" id="7911967at2759"/>
<dbReference type="EnsemblMetazoa" id="AFUN008351-RA">
    <property type="protein sequence ID" value="AFUN008351-PA"/>
    <property type="gene ID" value="AFUN008351"/>
</dbReference>
<dbReference type="InterPro" id="IPR010512">
    <property type="entry name" value="DUF1091"/>
</dbReference>
<dbReference type="RefSeq" id="XP_049278557.1">
    <property type="nucleotide sequence ID" value="XM_049422600.1"/>
</dbReference>
<feature type="chain" id="PRO_5021424976" evidence="1">
    <location>
        <begin position="25"/>
        <end position="184"/>
    </location>
</feature>
<evidence type="ECO:0000313" key="2">
    <source>
        <dbReference type="EnsemblMetazoa" id="AFUN008351-PA"/>
    </source>
</evidence>
<feature type="signal peptide" evidence="1">
    <location>
        <begin position="1"/>
        <end position="24"/>
    </location>
</feature>
<dbReference type="SMART" id="SM00697">
    <property type="entry name" value="DM8"/>
    <property type="match status" value="1"/>
</dbReference>
<proteinExistence type="predicted"/>
<dbReference type="PANTHER" id="PTHR21112:SF10">
    <property type="entry name" value="CHEMOSENSORY PROTEIN A 87A"/>
    <property type="match status" value="1"/>
</dbReference>
<organism evidence="2">
    <name type="scientific">Anopheles funestus</name>
    <name type="common">African malaria mosquito</name>
    <dbReference type="NCBI Taxonomy" id="62324"/>
    <lineage>
        <taxon>Eukaryota</taxon>
        <taxon>Metazoa</taxon>
        <taxon>Ecdysozoa</taxon>
        <taxon>Arthropoda</taxon>
        <taxon>Hexapoda</taxon>
        <taxon>Insecta</taxon>
        <taxon>Pterygota</taxon>
        <taxon>Neoptera</taxon>
        <taxon>Endopterygota</taxon>
        <taxon>Diptera</taxon>
        <taxon>Nematocera</taxon>
        <taxon>Culicoidea</taxon>
        <taxon>Culicidae</taxon>
        <taxon>Anophelinae</taxon>
        <taxon>Anopheles</taxon>
    </lineage>
</organism>
<dbReference type="PANTHER" id="PTHR21112">
    <property type="entry name" value="CHEMOSENSORY PROTEIN A 29A-RELATED"/>
    <property type="match status" value="1"/>
</dbReference>